<keyword evidence="1" id="KW-1133">Transmembrane helix</keyword>
<organism evidence="2 3">
    <name type="scientific">Arcicella aurantiaca</name>
    <dbReference type="NCBI Taxonomy" id="591202"/>
    <lineage>
        <taxon>Bacteria</taxon>
        <taxon>Pseudomonadati</taxon>
        <taxon>Bacteroidota</taxon>
        <taxon>Cytophagia</taxon>
        <taxon>Cytophagales</taxon>
        <taxon>Flectobacillaceae</taxon>
        <taxon>Arcicella</taxon>
    </lineage>
</organism>
<keyword evidence="1" id="KW-0812">Transmembrane</keyword>
<keyword evidence="1" id="KW-0472">Membrane</keyword>
<evidence type="ECO:0000256" key="1">
    <source>
        <dbReference type="SAM" id="Phobius"/>
    </source>
</evidence>
<evidence type="ECO:0008006" key="4">
    <source>
        <dbReference type="Google" id="ProtNLM"/>
    </source>
</evidence>
<feature type="transmembrane region" description="Helical" evidence="1">
    <location>
        <begin position="119"/>
        <end position="137"/>
    </location>
</feature>
<feature type="transmembrane region" description="Helical" evidence="1">
    <location>
        <begin position="344"/>
        <end position="363"/>
    </location>
</feature>
<gene>
    <name evidence="2" type="ORF">LV89_02359</name>
</gene>
<feature type="transmembrane region" description="Helical" evidence="1">
    <location>
        <begin position="7"/>
        <end position="27"/>
    </location>
</feature>
<sequence length="572" mass="66113">MYSIRNLSIISIIILLILLIISIYFGIVSPPPIITYTTDENFIGESGIFLFYGNTPRALEWAAIPSTFIAYFLFLVWTGYTLFTQIGTFHSLSDILTIIDKNAFYYLNHRETFVIWERYVQIFLVGFIIFKTIQFIIHCQNNSLNNQTKFMLVLVCLCADFLWLSVPIIRPEALSASIFLYILIQILFTDKITPKSAFYIIFLFFVVITQRLIYLFLSPFVFISILVMLKNEKISLKRFLNLILISVVALFALMPFIITDTLVVMKSFLGGVFIKINHDPMASFFNMSFINAFVSQPMNIFFSIFALIGIWYFYKQHQSKTLVLIFLGNFFFFMFSSLKASQLYSSHTVPMSIMALILIGYGLGNIIKLNTNWKITLAGLLLLTNTSYSIFKNNREIKSQQANLADAIAWIKTLPNNEKIACELDFDGLLPKNKSCLQREFLLNASDNYRINKLNSLLKLPANDSLNKFSLPIVAQSFAFEDEKLFDTQYQIALKYYDSAVINRYDVDFFFESNKNMSHCLVQQEAFNNFAAGKYHYLVTKQNLSEYTPIKTFMKSGGDSFWVYEFKTKNIH</sequence>
<protein>
    <recommendedName>
        <fullName evidence="4">Dolichyl-phosphate-mannose-protein mannosyltransferase</fullName>
    </recommendedName>
</protein>
<reference evidence="2 3" key="1">
    <citation type="submission" date="2018-05" db="EMBL/GenBank/DDBJ databases">
        <title>Genomic Encyclopedia of Archaeal and Bacterial Type Strains, Phase II (KMG-II): from individual species to whole genera.</title>
        <authorList>
            <person name="Goeker M."/>
        </authorList>
    </citation>
    <scope>NUCLEOTIDE SEQUENCE [LARGE SCALE GENOMIC DNA]</scope>
    <source>
        <strain evidence="2 3">DSM 22214</strain>
    </source>
</reference>
<name>A0A316E7S9_9BACT</name>
<feature type="transmembrane region" description="Helical" evidence="1">
    <location>
        <begin position="289"/>
        <end position="314"/>
    </location>
</feature>
<keyword evidence="3" id="KW-1185">Reference proteome</keyword>
<comment type="caution">
    <text evidence="2">The sequence shown here is derived from an EMBL/GenBank/DDBJ whole genome shotgun (WGS) entry which is preliminary data.</text>
</comment>
<dbReference type="RefSeq" id="WP_109743092.1">
    <property type="nucleotide sequence ID" value="NZ_QGGO01000011.1"/>
</dbReference>
<dbReference type="AlphaFoldDB" id="A0A316E7S9"/>
<feature type="transmembrane region" description="Helical" evidence="1">
    <location>
        <begin position="149"/>
        <end position="166"/>
    </location>
</feature>
<evidence type="ECO:0000313" key="2">
    <source>
        <dbReference type="EMBL" id="PWK26514.1"/>
    </source>
</evidence>
<accession>A0A316E7S9</accession>
<feature type="transmembrane region" description="Helical" evidence="1">
    <location>
        <begin position="173"/>
        <end position="192"/>
    </location>
</feature>
<feature type="transmembrane region" description="Helical" evidence="1">
    <location>
        <begin position="61"/>
        <end position="83"/>
    </location>
</feature>
<dbReference type="EMBL" id="QGGO01000011">
    <property type="protein sequence ID" value="PWK26514.1"/>
    <property type="molecule type" value="Genomic_DNA"/>
</dbReference>
<proteinExistence type="predicted"/>
<dbReference type="OrthoDB" id="924608at2"/>
<feature type="transmembrane region" description="Helical" evidence="1">
    <location>
        <begin position="198"/>
        <end position="227"/>
    </location>
</feature>
<dbReference type="Proteomes" id="UP000245489">
    <property type="component" value="Unassembled WGS sequence"/>
</dbReference>
<feature type="transmembrane region" description="Helical" evidence="1">
    <location>
        <begin position="239"/>
        <end position="258"/>
    </location>
</feature>
<evidence type="ECO:0000313" key="3">
    <source>
        <dbReference type="Proteomes" id="UP000245489"/>
    </source>
</evidence>
<feature type="transmembrane region" description="Helical" evidence="1">
    <location>
        <begin position="321"/>
        <end position="338"/>
    </location>
</feature>